<dbReference type="Pfam" id="PF05488">
    <property type="entry name" value="PAAR_motif"/>
    <property type="match status" value="1"/>
</dbReference>
<proteinExistence type="predicted"/>
<protein>
    <submittedName>
        <fullName evidence="2">PAAR domain-containing protein</fullName>
    </submittedName>
</protein>
<organism evidence="2 3">
    <name type="scientific">Trinickia fusca</name>
    <dbReference type="NCBI Taxonomy" id="2419777"/>
    <lineage>
        <taxon>Bacteria</taxon>
        <taxon>Pseudomonadati</taxon>
        <taxon>Pseudomonadota</taxon>
        <taxon>Betaproteobacteria</taxon>
        <taxon>Burkholderiales</taxon>
        <taxon>Burkholderiaceae</taxon>
        <taxon>Trinickia</taxon>
    </lineage>
</organism>
<gene>
    <name evidence="2" type="ORF">D7S89_20560</name>
</gene>
<accession>A0A494XCF2</accession>
<dbReference type="OrthoDB" id="8565659at2"/>
<dbReference type="Proteomes" id="UP000280434">
    <property type="component" value="Unassembled WGS sequence"/>
</dbReference>
<evidence type="ECO:0000313" key="2">
    <source>
        <dbReference type="EMBL" id="RKP45223.1"/>
    </source>
</evidence>
<dbReference type="EMBL" id="RBZV01000010">
    <property type="protein sequence ID" value="RKP45223.1"/>
    <property type="molecule type" value="Genomic_DNA"/>
</dbReference>
<feature type="compositionally biased region" description="Basic and acidic residues" evidence="1">
    <location>
        <begin position="37"/>
        <end position="46"/>
    </location>
</feature>
<dbReference type="InterPro" id="IPR008727">
    <property type="entry name" value="PAAR_motif"/>
</dbReference>
<dbReference type="Gene3D" id="2.60.200.60">
    <property type="match status" value="1"/>
</dbReference>
<keyword evidence="3" id="KW-1185">Reference proteome</keyword>
<reference evidence="2 3" key="1">
    <citation type="submission" date="2018-10" db="EMBL/GenBank/DDBJ databases">
        <title>Paraburkholderia sp. 7MK8-2, isolated from soil.</title>
        <authorList>
            <person name="Gao Z.-H."/>
            <person name="Qiu L.-H."/>
        </authorList>
    </citation>
    <scope>NUCLEOTIDE SEQUENCE [LARGE SCALE GENOMIC DNA]</scope>
    <source>
        <strain evidence="2 3">7MK8-2</strain>
    </source>
</reference>
<name>A0A494XCF2_9BURK</name>
<dbReference type="RefSeq" id="WP_121280571.1">
    <property type="nucleotide sequence ID" value="NZ_RBZV01000010.1"/>
</dbReference>
<comment type="caution">
    <text evidence="2">The sequence shown here is derived from an EMBL/GenBank/DDBJ whole genome shotgun (WGS) entry which is preliminary data.</text>
</comment>
<feature type="region of interest" description="Disordered" evidence="1">
    <location>
        <begin position="37"/>
        <end position="57"/>
    </location>
</feature>
<evidence type="ECO:0000313" key="3">
    <source>
        <dbReference type="Proteomes" id="UP000280434"/>
    </source>
</evidence>
<dbReference type="AlphaFoldDB" id="A0A494XCF2"/>
<dbReference type="CDD" id="cd14744">
    <property type="entry name" value="PAAR_CT_2"/>
    <property type="match status" value="1"/>
</dbReference>
<sequence>MMNLIRLDDDTDHGGKVITASKTMKYDGRYVARKGDEVSCPKHPDVKPNVILDGDESMTDDGIPIARHGHKATCGCHLISSLG</sequence>
<evidence type="ECO:0000256" key="1">
    <source>
        <dbReference type="SAM" id="MobiDB-lite"/>
    </source>
</evidence>